<proteinExistence type="predicted"/>
<evidence type="ECO:0000313" key="3">
    <source>
        <dbReference type="Proteomes" id="UP000217446"/>
    </source>
</evidence>
<accession>A0A250VSS3</accession>
<dbReference type="EMBL" id="BDQI01000032">
    <property type="protein sequence ID" value="GAX57139.1"/>
    <property type="molecule type" value="Genomic_DNA"/>
</dbReference>
<keyword evidence="1" id="KW-0472">Membrane</keyword>
<evidence type="ECO:0000256" key="1">
    <source>
        <dbReference type="SAM" id="Phobius"/>
    </source>
</evidence>
<keyword evidence="1" id="KW-0812">Transmembrane</keyword>
<evidence type="ECO:0008006" key="4">
    <source>
        <dbReference type="Google" id="ProtNLM"/>
    </source>
</evidence>
<dbReference type="Proteomes" id="UP000217446">
    <property type="component" value="Unassembled WGS sequence"/>
</dbReference>
<dbReference type="AlphaFoldDB" id="A0A250VSS3"/>
<evidence type="ECO:0000313" key="2">
    <source>
        <dbReference type="EMBL" id="GAX57139.1"/>
    </source>
</evidence>
<protein>
    <recommendedName>
        <fullName evidence="4">Calcium-binding protein</fullName>
    </recommendedName>
</protein>
<organism evidence="2 3">
    <name type="scientific">Streptomyces olivochromogenes</name>
    <dbReference type="NCBI Taxonomy" id="1963"/>
    <lineage>
        <taxon>Bacteria</taxon>
        <taxon>Bacillati</taxon>
        <taxon>Actinomycetota</taxon>
        <taxon>Actinomycetes</taxon>
        <taxon>Kitasatosporales</taxon>
        <taxon>Streptomycetaceae</taxon>
        <taxon>Streptomyces</taxon>
    </lineage>
</organism>
<reference evidence="3" key="1">
    <citation type="submission" date="2017-05" db="EMBL/GenBank/DDBJ databases">
        <title>Streptomyces olivochromogenes NBRC 3561 whole genome shotgun sequence.</title>
        <authorList>
            <person name="Dohra H."/>
            <person name="Kodani S."/>
        </authorList>
    </citation>
    <scope>NUCLEOTIDE SEQUENCE [LARGE SCALE GENOMIC DNA]</scope>
    <source>
        <strain evidence="3">NBRC 3561</strain>
    </source>
</reference>
<comment type="caution">
    <text evidence="2">The sequence shown here is derived from an EMBL/GenBank/DDBJ whole genome shotgun (WGS) entry which is preliminary data.</text>
</comment>
<dbReference type="STRING" id="1963.AQJ27_40300"/>
<name>A0A250VSS3_STROL</name>
<keyword evidence="3" id="KW-1185">Reference proteome</keyword>
<keyword evidence="1" id="KW-1133">Transmembrane helix</keyword>
<gene>
    <name evidence="2" type="ORF">SO3561_08709</name>
</gene>
<feature type="transmembrane region" description="Helical" evidence="1">
    <location>
        <begin position="111"/>
        <end position="131"/>
    </location>
</feature>
<sequence length="388" mass="40786">MVQHHRPRPVDHRAVVIPTAAALAGRRKTHLQPRPLRVRRITPLHTDTNGTKGTDSHMTRRTSLARYALIAQGIFTISDLSSYDAKINRPGTRETSAGLSGSRGGFMRIRVAAAVVSGAVVLSALALPVAAQASERAGASAKLSSFASKTVRPNDSLGNTKFSQAVINGGKDIVLGTTGTKSVTVTYTATDQNGVALTEAFLWQGTDSSTTAGITGGLGTDDNPSCTETATQGVYHCKAVFNIHPATDMKDNGAAGTWKLFLGAWDLYANASYNDDVATAAIKKSSTLSADATPEPVKKGKTITVTGKLARANWSTGKYAGYASQPAKLQFRKKGSSTYTTLKTVKTSSTGVLKTTTKATVDGYYRYVFAGTATTAASTAPGDFVDVR</sequence>